<evidence type="ECO:0000256" key="1">
    <source>
        <dbReference type="SAM" id="MobiDB-lite"/>
    </source>
</evidence>
<proteinExistence type="predicted"/>
<dbReference type="Proteomes" id="UP000265515">
    <property type="component" value="Unassembled WGS sequence"/>
</dbReference>
<evidence type="ECO:0000256" key="2">
    <source>
        <dbReference type="SAM" id="Phobius"/>
    </source>
</evidence>
<gene>
    <name evidence="3" type="ORF">CBR_g52029</name>
</gene>
<keyword evidence="2" id="KW-0472">Membrane</keyword>
<reference evidence="3 4" key="1">
    <citation type="journal article" date="2018" name="Cell">
        <title>The Chara Genome: Secondary Complexity and Implications for Plant Terrestrialization.</title>
        <authorList>
            <person name="Nishiyama T."/>
            <person name="Sakayama H."/>
            <person name="Vries J.D."/>
            <person name="Buschmann H."/>
            <person name="Saint-Marcoux D."/>
            <person name="Ullrich K.K."/>
            <person name="Haas F.B."/>
            <person name="Vanderstraeten L."/>
            <person name="Becker D."/>
            <person name="Lang D."/>
            <person name="Vosolsobe S."/>
            <person name="Rombauts S."/>
            <person name="Wilhelmsson P.K.I."/>
            <person name="Janitza P."/>
            <person name="Kern R."/>
            <person name="Heyl A."/>
            <person name="Rumpler F."/>
            <person name="Villalobos L.I.A.C."/>
            <person name="Clay J.M."/>
            <person name="Skokan R."/>
            <person name="Toyoda A."/>
            <person name="Suzuki Y."/>
            <person name="Kagoshima H."/>
            <person name="Schijlen E."/>
            <person name="Tajeshwar N."/>
            <person name="Catarino B."/>
            <person name="Hetherington A.J."/>
            <person name="Saltykova A."/>
            <person name="Bonnot C."/>
            <person name="Breuninger H."/>
            <person name="Symeonidi A."/>
            <person name="Radhakrishnan G.V."/>
            <person name="Van Nieuwerburgh F."/>
            <person name="Deforce D."/>
            <person name="Chang C."/>
            <person name="Karol K.G."/>
            <person name="Hedrich R."/>
            <person name="Ulvskov P."/>
            <person name="Glockner G."/>
            <person name="Delwiche C.F."/>
            <person name="Petrasek J."/>
            <person name="Van de Peer Y."/>
            <person name="Friml J."/>
            <person name="Beilby M."/>
            <person name="Dolan L."/>
            <person name="Kohara Y."/>
            <person name="Sugano S."/>
            <person name="Fujiyama A."/>
            <person name="Delaux P.-M."/>
            <person name="Quint M."/>
            <person name="TheiBen G."/>
            <person name="Hagemann M."/>
            <person name="Harholt J."/>
            <person name="Dunand C."/>
            <person name="Zachgo S."/>
            <person name="Langdale J."/>
            <person name="Maumus F."/>
            <person name="Straeten D.V.D."/>
            <person name="Gould S.B."/>
            <person name="Rensing S.A."/>
        </authorList>
    </citation>
    <scope>NUCLEOTIDE SEQUENCE [LARGE SCALE GENOMIC DNA]</scope>
    <source>
        <strain evidence="3 4">S276</strain>
    </source>
</reference>
<dbReference type="EMBL" id="BFEA01000876">
    <property type="protein sequence ID" value="GBG91148.1"/>
    <property type="molecule type" value="Genomic_DNA"/>
</dbReference>
<comment type="caution">
    <text evidence="3">The sequence shown here is derived from an EMBL/GenBank/DDBJ whole genome shotgun (WGS) entry which is preliminary data.</text>
</comment>
<feature type="transmembrane region" description="Helical" evidence="2">
    <location>
        <begin position="103"/>
        <end position="123"/>
    </location>
</feature>
<evidence type="ECO:0000313" key="3">
    <source>
        <dbReference type="EMBL" id="GBG91148.1"/>
    </source>
</evidence>
<dbReference type="OrthoDB" id="1913277at2759"/>
<keyword evidence="4" id="KW-1185">Reference proteome</keyword>
<feature type="compositionally biased region" description="Basic and acidic residues" evidence="1">
    <location>
        <begin position="197"/>
        <end position="221"/>
    </location>
</feature>
<sequence>MTPSRRRIDYRGSDGWQSRILERSIAGAGVGAISGAAVAATRGQRIPPMTLQMASNFGIATICFCGAQELVRELRGDDGLANSFLGGLGSGALLGRIHGGSSRALPCAILFAAVGTALHWAALELKEYKMRRLMSAWPAERFTLDPSIVGGDGTAAAEELSRAGSLGSPQGAADHKWMMEQQKAEWKWPEWLPVRRLTEEEAREEERKRDEEFKRRVELAKRGAVRTAPDRQEAKPGA</sequence>
<protein>
    <submittedName>
        <fullName evidence="3">Uncharacterized protein</fullName>
    </submittedName>
</protein>
<dbReference type="OMA" id="VGLAGHY"/>
<name>A0A388M998_CHABU</name>
<keyword evidence="2" id="KW-0812">Transmembrane</keyword>
<dbReference type="AlphaFoldDB" id="A0A388M998"/>
<evidence type="ECO:0000313" key="4">
    <source>
        <dbReference type="Proteomes" id="UP000265515"/>
    </source>
</evidence>
<feature type="compositionally biased region" description="Basic and acidic residues" evidence="1">
    <location>
        <begin position="228"/>
        <end position="238"/>
    </location>
</feature>
<dbReference type="Gramene" id="GBG91148">
    <property type="protein sequence ID" value="GBG91148"/>
    <property type="gene ID" value="CBR_g52029"/>
</dbReference>
<accession>A0A388M998</accession>
<feature type="region of interest" description="Disordered" evidence="1">
    <location>
        <begin position="197"/>
        <end position="238"/>
    </location>
</feature>
<organism evidence="3 4">
    <name type="scientific">Chara braunii</name>
    <name type="common">Braun's stonewort</name>
    <dbReference type="NCBI Taxonomy" id="69332"/>
    <lineage>
        <taxon>Eukaryota</taxon>
        <taxon>Viridiplantae</taxon>
        <taxon>Streptophyta</taxon>
        <taxon>Charophyceae</taxon>
        <taxon>Charales</taxon>
        <taxon>Characeae</taxon>
        <taxon>Chara</taxon>
    </lineage>
</organism>
<keyword evidence="2" id="KW-1133">Transmembrane helix</keyword>